<keyword evidence="3" id="KW-1185">Reference proteome</keyword>
<organism evidence="2 3">
    <name type="scientific">Caballeronia cordobensis</name>
    <name type="common">Burkholderia cordobensis</name>
    <dbReference type="NCBI Taxonomy" id="1353886"/>
    <lineage>
        <taxon>Bacteria</taxon>
        <taxon>Pseudomonadati</taxon>
        <taxon>Pseudomonadota</taxon>
        <taxon>Betaproteobacteria</taxon>
        <taxon>Burkholderiales</taxon>
        <taxon>Burkholderiaceae</taxon>
        <taxon>Caballeronia</taxon>
    </lineage>
</organism>
<dbReference type="AlphaFoldDB" id="A0A158IP63"/>
<keyword evidence="1" id="KW-0812">Transmembrane</keyword>
<proteinExistence type="predicted"/>
<name>A0A158IP63_CABCO</name>
<reference evidence="3" key="1">
    <citation type="submission" date="2016-01" db="EMBL/GenBank/DDBJ databases">
        <authorList>
            <person name="Peeters C."/>
        </authorList>
    </citation>
    <scope>NUCLEOTIDE SEQUENCE [LARGE SCALE GENOMIC DNA]</scope>
</reference>
<dbReference type="Proteomes" id="UP000054740">
    <property type="component" value="Unassembled WGS sequence"/>
</dbReference>
<keyword evidence="1" id="KW-0472">Membrane</keyword>
<protein>
    <submittedName>
        <fullName evidence="2">Lipoprotein</fullName>
    </submittedName>
</protein>
<evidence type="ECO:0000313" key="3">
    <source>
        <dbReference type="Proteomes" id="UP000054740"/>
    </source>
</evidence>
<keyword evidence="2" id="KW-0449">Lipoprotein</keyword>
<feature type="transmembrane region" description="Helical" evidence="1">
    <location>
        <begin position="68"/>
        <end position="88"/>
    </location>
</feature>
<evidence type="ECO:0000256" key="1">
    <source>
        <dbReference type="SAM" id="Phobius"/>
    </source>
</evidence>
<keyword evidence="1" id="KW-1133">Transmembrane helix</keyword>
<dbReference type="EMBL" id="FCNY02000015">
    <property type="protein sequence ID" value="SAL58424.1"/>
    <property type="molecule type" value="Genomic_DNA"/>
</dbReference>
<accession>A0A158IP63</accession>
<gene>
    <name evidence="2" type="ORF">AWB70_05189</name>
</gene>
<sequence length="137" mass="14455">MHSYQLQQLFLSRLLKMTSTNPAKREMEKLMKRAAIVLTMIGSLTMAGQASAHGHGGGGHHGGGGDGGAIVGALIGGAVLGALVTSVANAQPVYAQPAYAQPVYEQPEYAQPVYAQPAQPPGYCYDNYRRAYVPCGY</sequence>
<evidence type="ECO:0000313" key="2">
    <source>
        <dbReference type="EMBL" id="SAL58424.1"/>
    </source>
</evidence>